<keyword evidence="2" id="KW-0472">Membrane</keyword>
<proteinExistence type="predicted"/>
<feature type="transmembrane region" description="Helical" evidence="2">
    <location>
        <begin position="66"/>
        <end position="87"/>
    </location>
</feature>
<feature type="region of interest" description="Disordered" evidence="1">
    <location>
        <begin position="112"/>
        <end position="134"/>
    </location>
</feature>
<dbReference type="PATRIC" id="fig|68170.10.peg.3905"/>
<protein>
    <submittedName>
        <fullName evidence="3">Uncharacterized protein</fullName>
    </submittedName>
</protein>
<gene>
    <name evidence="3" type="ORF">UK23_15430</name>
</gene>
<evidence type="ECO:0000256" key="2">
    <source>
        <dbReference type="SAM" id="Phobius"/>
    </source>
</evidence>
<dbReference type="EMBL" id="JYJG01000095">
    <property type="protein sequence ID" value="KJK48917.1"/>
    <property type="molecule type" value="Genomic_DNA"/>
</dbReference>
<accession>A0A0F0H3R6</accession>
<keyword evidence="4" id="KW-1185">Reference proteome</keyword>
<keyword evidence="2" id="KW-0812">Transmembrane</keyword>
<keyword evidence="2" id="KW-1133">Transmembrane helix</keyword>
<dbReference type="Proteomes" id="UP000033393">
    <property type="component" value="Unassembled WGS sequence"/>
</dbReference>
<name>A0A0F0H3R6_LENAE</name>
<dbReference type="AlphaFoldDB" id="A0A0F0H3R6"/>
<evidence type="ECO:0000313" key="3">
    <source>
        <dbReference type="EMBL" id="KJK48917.1"/>
    </source>
</evidence>
<evidence type="ECO:0000256" key="1">
    <source>
        <dbReference type="SAM" id="MobiDB-lite"/>
    </source>
</evidence>
<comment type="caution">
    <text evidence="3">The sequence shown here is derived from an EMBL/GenBank/DDBJ whole genome shotgun (WGS) entry which is preliminary data.</text>
</comment>
<feature type="compositionally biased region" description="Basic residues" evidence="1">
    <location>
        <begin position="117"/>
        <end position="126"/>
    </location>
</feature>
<sequence length="134" mass="14370">MYEWLVVASESCGLLHEAVAQVSAITSRSIDNNVELLLIAAYLLACHAIGHRVLDEREEVAMLSNAVTVGLLAAAITGVCSLLRFAIAMRKTAPADRPDIIRALNEGTASGAIGQQVRRRSTRRRARADDAGTD</sequence>
<organism evidence="3 4">
    <name type="scientific">Lentzea aerocolonigenes</name>
    <name type="common">Lechevalieria aerocolonigenes</name>
    <name type="synonym">Saccharothrix aerocolonigenes</name>
    <dbReference type="NCBI Taxonomy" id="68170"/>
    <lineage>
        <taxon>Bacteria</taxon>
        <taxon>Bacillati</taxon>
        <taxon>Actinomycetota</taxon>
        <taxon>Actinomycetes</taxon>
        <taxon>Pseudonocardiales</taxon>
        <taxon>Pseudonocardiaceae</taxon>
        <taxon>Lentzea</taxon>
    </lineage>
</organism>
<dbReference type="RefSeq" id="WP_045312208.1">
    <property type="nucleotide sequence ID" value="NZ_JYJG01000095.1"/>
</dbReference>
<evidence type="ECO:0000313" key="4">
    <source>
        <dbReference type="Proteomes" id="UP000033393"/>
    </source>
</evidence>
<feature type="transmembrane region" description="Helical" evidence="2">
    <location>
        <begin position="36"/>
        <end position="54"/>
    </location>
</feature>
<reference evidence="3 4" key="1">
    <citation type="submission" date="2015-02" db="EMBL/GenBank/DDBJ databases">
        <authorList>
            <person name="Ju K.-S."/>
            <person name="Doroghazi J.R."/>
            <person name="Metcalf W."/>
        </authorList>
    </citation>
    <scope>NUCLEOTIDE SEQUENCE [LARGE SCALE GENOMIC DNA]</scope>
    <source>
        <strain evidence="3 4">NRRL B-16140</strain>
    </source>
</reference>